<dbReference type="KEGG" id="rsin:B6N60_03613"/>
<feature type="transmembrane region" description="Helical" evidence="6">
    <location>
        <begin position="166"/>
        <end position="189"/>
    </location>
</feature>
<evidence type="ECO:0000313" key="8">
    <source>
        <dbReference type="EMBL" id="QXE24903.1"/>
    </source>
</evidence>
<name>A0A975T9X0_9NOST</name>
<protein>
    <submittedName>
        <fullName evidence="8">RDD domain containing protein</fullName>
    </submittedName>
</protein>
<evidence type="ECO:0000256" key="3">
    <source>
        <dbReference type="ARBA" id="ARBA00022989"/>
    </source>
</evidence>
<feature type="transmembrane region" description="Helical" evidence="6">
    <location>
        <begin position="255"/>
        <end position="277"/>
    </location>
</feature>
<reference evidence="8" key="1">
    <citation type="submission" date="2017-04" db="EMBL/GenBank/DDBJ databases">
        <title>Genome deletions in a multicellular cyanobacterial endosymbiont for morphological adaptation in marine diatoms.</title>
        <authorList>
            <person name="Wang Y."/>
            <person name="Gao H."/>
            <person name="Li R."/>
            <person name="Xu X."/>
        </authorList>
    </citation>
    <scope>NUCLEOTIDE SEQUENCE</scope>
    <source>
        <strain evidence="8">FACHB 800</strain>
    </source>
</reference>
<dbReference type="GO" id="GO:0016020">
    <property type="term" value="C:membrane"/>
    <property type="evidence" value="ECO:0007669"/>
    <property type="project" value="UniProtKB-SubCell"/>
</dbReference>
<dbReference type="AlphaFoldDB" id="A0A975T9X0"/>
<evidence type="ECO:0000259" key="7">
    <source>
        <dbReference type="Pfam" id="PF06271"/>
    </source>
</evidence>
<feature type="domain" description="RDD" evidence="7">
    <location>
        <begin position="29"/>
        <end position="210"/>
    </location>
</feature>
<dbReference type="Gene3D" id="2.160.20.80">
    <property type="entry name" value="E3 ubiquitin-protein ligase SopA"/>
    <property type="match status" value="2"/>
</dbReference>
<evidence type="ECO:0000256" key="6">
    <source>
        <dbReference type="SAM" id="Phobius"/>
    </source>
</evidence>
<dbReference type="Pfam" id="PF06271">
    <property type="entry name" value="RDD"/>
    <property type="match status" value="1"/>
</dbReference>
<dbReference type="PANTHER" id="PTHR14136">
    <property type="entry name" value="BTB_POZ DOMAIN-CONTAINING PROTEIN KCTD9"/>
    <property type="match status" value="1"/>
</dbReference>
<keyword evidence="4 6" id="KW-0472">Membrane</keyword>
<proteinExistence type="predicted"/>
<keyword evidence="9" id="KW-1185">Reference proteome</keyword>
<dbReference type="PANTHER" id="PTHR14136:SF17">
    <property type="entry name" value="BTB_POZ DOMAIN-CONTAINING PROTEIN KCTD9"/>
    <property type="match status" value="1"/>
</dbReference>
<evidence type="ECO:0000256" key="1">
    <source>
        <dbReference type="ARBA" id="ARBA00004141"/>
    </source>
</evidence>
<evidence type="ECO:0000256" key="2">
    <source>
        <dbReference type="ARBA" id="ARBA00022692"/>
    </source>
</evidence>
<dbReference type="InterPro" id="IPR010432">
    <property type="entry name" value="RDD"/>
</dbReference>
<accession>A0A975T9X0</accession>
<dbReference type="SUPFAM" id="SSF141571">
    <property type="entry name" value="Pentapeptide repeat-like"/>
    <property type="match status" value="1"/>
</dbReference>
<keyword evidence="2 6" id="KW-0812">Transmembrane</keyword>
<feature type="region of interest" description="Disordered" evidence="5">
    <location>
        <begin position="1"/>
        <end position="22"/>
    </location>
</feature>
<dbReference type="InterPro" id="IPR051082">
    <property type="entry name" value="Pentapeptide-BTB/POZ_domain"/>
</dbReference>
<sequence length="700" mass="75476">MATPIVKKNNNQSSQSKAADKTNGISLSTRRLAAWIVEMTLVGASGLIPFGLGAYLNSRSDINRVPLNPVLVLTERAIARPLALPVSYGIRNVAWPTNFLWTVALFAPLSLSWWQLYLLSKSGSTLPKRWLGVRVVNEDGNAPGLGTVVVREGLGRWAVPMSIAYLLWRYSFAYPNLALFTSLAVLMVIGEGMGWPSQRQRRAFHDQIAGTYTVDAKTGKPKAATTSSKDAAATAKAAKKPTVIAGIHLNPNVTLFLVGLVSMSAVLSTLVGTQIYIQSQESQRRTQQVNGQKFLELVRQLSPNSGVTPEERQSAVLALGGLNDTQSIKFLVDLLVQETDPVMLDKVQQALANSGIQALPELKRMNQFLAGELESVGSSPEKEVRKKQLAFNQQALNKILAVYSGKIKDIDLSKSQLGPKGAGEGSLFNLVLENTDLSGVVFKSANLNQANLQGSRFRSPGEDGKWDTFDDAIADLNQVELKQANLTDANLSRVSLNRSDLSRANLNKANLSNARLLNANLSSAQFVGSDLRNAILENASLTGADISDAKLNEANLYAAHLGRVSAIGTQLSFADLTKTDWQGADLSEAYLDRANLTDANLSATRLTGAVLRSAKLTNVNLRNSDLSRADLRGANVDGADFQDAILFPPKQDPGDQFVQTNDVGSQAAIVKGVDFTEAKNLDAKQLAFICTQGGIHPRCP</sequence>
<evidence type="ECO:0000256" key="5">
    <source>
        <dbReference type="SAM" id="MobiDB-lite"/>
    </source>
</evidence>
<comment type="subcellular location">
    <subcellularLocation>
        <location evidence="1">Membrane</location>
        <topology evidence="1">Multi-pass membrane protein</topology>
    </subcellularLocation>
</comment>
<dbReference type="Proteomes" id="UP000683511">
    <property type="component" value="Chromosome"/>
</dbReference>
<gene>
    <name evidence="8" type="ORF">B6N60_03613</name>
</gene>
<keyword evidence="3 6" id="KW-1133">Transmembrane helix</keyword>
<dbReference type="EMBL" id="CP021056">
    <property type="protein sequence ID" value="QXE24903.1"/>
    <property type="molecule type" value="Genomic_DNA"/>
</dbReference>
<evidence type="ECO:0000256" key="4">
    <source>
        <dbReference type="ARBA" id="ARBA00023136"/>
    </source>
</evidence>
<organism evidence="8 9">
    <name type="scientific">Richelia sinica FACHB-800</name>
    <dbReference type="NCBI Taxonomy" id="1357546"/>
    <lineage>
        <taxon>Bacteria</taxon>
        <taxon>Bacillati</taxon>
        <taxon>Cyanobacteriota</taxon>
        <taxon>Cyanophyceae</taxon>
        <taxon>Nostocales</taxon>
        <taxon>Nostocaceae</taxon>
        <taxon>Richelia</taxon>
    </lineage>
</organism>
<dbReference type="Pfam" id="PF00805">
    <property type="entry name" value="Pentapeptide"/>
    <property type="match status" value="3"/>
</dbReference>
<feature type="compositionally biased region" description="Polar residues" evidence="5">
    <location>
        <begin position="8"/>
        <end position="22"/>
    </location>
</feature>
<evidence type="ECO:0000313" key="9">
    <source>
        <dbReference type="Proteomes" id="UP000683511"/>
    </source>
</evidence>
<dbReference type="RefSeq" id="WP_190602236.1">
    <property type="nucleotide sequence ID" value="NZ_CP021056.1"/>
</dbReference>
<feature type="transmembrane region" description="Helical" evidence="6">
    <location>
        <begin position="99"/>
        <end position="119"/>
    </location>
</feature>
<dbReference type="InterPro" id="IPR001646">
    <property type="entry name" value="5peptide_repeat"/>
</dbReference>
<feature type="transmembrane region" description="Helical" evidence="6">
    <location>
        <begin position="32"/>
        <end position="56"/>
    </location>
</feature>